<reference evidence="4 5" key="1">
    <citation type="submission" date="2010-10" db="EMBL/GenBank/DDBJ databases">
        <title>The Genome Sequence of Bacteroides eggerthii strain 1_2_48FAA.</title>
        <authorList>
            <consortium name="The Broad Institute Genome Sequencing Platform"/>
            <person name="Ward D."/>
            <person name="Earl A."/>
            <person name="Feldgarden M."/>
            <person name="Young S.K."/>
            <person name="Gargeya S."/>
            <person name="Zeng Q."/>
            <person name="Alvarado L."/>
            <person name="Berlin A."/>
            <person name="Bochicchio J."/>
            <person name="Chapman S.B."/>
            <person name="Chen Z."/>
            <person name="Freedman E."/>
            <person name="Gellesch M."/>
            <person name="Goldberg J."/>
            <person name="Griggs A."/>
            <person name="Gujja S."/>
            <person name="Heilman E."/>
            <person name="Heiman D."/>
            <person name="Howarth C."/>
            <person name="Mehta T."/>
            <person name="Neiman D."/>
            <person name="Pearson M."/>
            <person name="Roberts A."/>
            <person name="Saif S."/>
            <person name="Shea T."/>
            <person name="Shenoy N."/>
            <person name="Sisk P."/>
            <person name="Stolte C."/>
            <person name="Sykes S."/>
            <person name="White J."/>
            <person name="Yandava C."/>
            <person name="Allen-Vercoe E."/>
            <person name="Ambrose C."/>
            <person name="Strauss J."/>
            <person name="Daigneault M."/>
            <person name="Haas B."/>
            <person name="Nusbaum C."/>
            <person name="Birren B."/>
        </authorList>
    </citation>
    <scope>NUCLEOTIDE SEQUENCE [LARGE SCALE GENOMIC DNA]</scope>
    <source>
        <strain evidence="4 5">1_2_48FAA</strain>
    </source>
</reference>
<keyword evidence="3" id="KW-0812">Transmembrane</keyword>
<evidence type="ECO:0000313" key="5">
    <source>
        <dbReference type="Proteomes" id="UP000003246"/>
    </source>
</evidence>
<dbReference type="InterPro" id="IPR019734">
    <property type="entry name" value="TPR_rpt"/>
</dbReference>
<dbReference type="InterPro" id="IPR011990">
    <property type="entry name" value="TPR-like_helical_dom_sf"/>
</dbReference>
<protein>
    <submittedName>
        <fullName evidence="4">Tetratricopeptide</fullName>
    </submittedName>
</protein>
<feature type="coiled-coil region" evidence="2">
    <location>
        <begin position="363"/>
        <end position="436"/>
    </location>
</feature>
<comment type="caution">
    <text evidence="4">The sequence shown here is derived from an EMBL/GenBank/DDBJ whole genome shotgun (WGS) entry which is preliminary data.</text>
</comment>
<keyword evidence="2" id="KW-0175">Coiled coil</keyword>
<dbReference type="AlphaFoldDB" id="E5X0Y9"/>
<keyword evidence="3" id="KW-1133">Transmembrane helix</keyword>
<accession>E5X0Y9</accession>
<evidence type="ECO:0000313" key="4">
    <source>
        <dbReference type="EMBL" id="EFV29153.1"/>
    </source>
</evidence>
<keyword evidence="1" id="KW-0802">TPR repeat</keyword>
<evidence type="ECO:0000256" key="3">
    <source>
        <dbReference type="SAM" id="Phobius"/>
    </source>
</evidence>
<dbReference type="EMBL" id="ACWG01000033">
    <property type="protein sequence ID" value="EFV29153.1"/>
    <property type="molecule type" value="Genomic_DNA"/>
</dbReference>
<dbReference type="Gene3D" id="1.25.40.10">
    <property type="entry name" value="Tetratricopeptide repeat domain"/>
    <property type="match status" value="1"/>
</dbReference>
<organism evidence="4 5">
    <name type="scientific">Bacteroides eggerthii 1_2_48FAA</name>
    <dbReference type="NCBI Taxonomy" id="665953"/>
    <lineage>
        <taxon>Bacteria</taxon>
        <taxon>Pseudomonadati</taxon>
        <taxon>Bacteroidota</taxon>
        <taxon>Bacteroidia</taxon>
        <taxon>Bacteroidales</taxon>
        <taxon>Bacteroidaceae</taxon>
        <taxon>Bacteroides</taxon>
    </lineage>
</organism>
<dbReference type="PROSITE" id="PS50005">
    <property type="entry name" value="TPR"/>
    <property type="match status" value="2"/>
</dbReference>
<sequence>MHIADSLIATNPDSAIPYLLQLEKKVSIEPKSIKMLHKLFTIKAHDKAYILHTSDSIIMQIVEYYEKNSDQHLPEAYYYAGRVYSDLSDMPRALHYFQKAISLQQSHSDYKLTSKVYSQIGTLLLYQDIYSEAMTAFRKAYQYSRLENDSISIIFNLRDIGSTFVGFGNADSALHYYKEAYIKAKKLNQWKCINMMQGELTKLYTQLHQYNVAKKMLDEAMQNPYRPNKSGLYSIAAELYERTGNLDSARYFYHILINSGTIYAKQSSHLGLSRIALKEKNSQSLMSHIEQYIVYCDSIQKIIDTEVIGRMQASYNYQLHEKENLSLKAQNEHQKVWLLSILLSLISVIAFIAFYILYNKQQRAQWKERVRKLETLKEEQYKKSISFIQANELKIQELENKLQANIIQNASMKQLLQAQKEQLQCVNNQVEADQKEQETAIIAFRQSDIYLKFHQAHDIGEIKAEDWQELQTNIDATFKKFSARLYSLYPLSAIELKICLLIKADINTSNIALLTGRTKSAITSARKKLYEKIYGKKESPEKWDQFIQSL</sequence>
<evidence type="ECO:0000256" key="2">
    <source>
        <dbReference type="SAM" id="Coils"/>
    </source>
</evidence>
<feature type="repeat" description="TPR" evidence="1">
    <location>
        <begin position="74"/>
        <end position="107"/>
    </location>
</feature>
<dbReference type="SMART" id="SM00028">
    <property type="entry name" value="TPR"/>
    <property type="match status" value="2"/>
</dbReference>
<proteinExistence type="predicted"/>
<keyword evidence="3" id="KW-0472">Membrane</keyword>
<feature type="repeat" description="TPR" evidence="1">
    <location>
        <begin position="114"/>
        <end position="147"/>
    </location>
</feature>
<dbReference type="HOGENOM" id="CLU_030491_0_0_10"/>
<feature type="transmembrane region" description="Helical" evidence="3">
    <location>
        <begin position="336"/>
        <end position="358"/>
    </location>
</feature>
<evidence type="ECO:0000256" key="1">
    <source>
        <dbReference type="PROSITE-ProRule" id="PRU00339"/>
    </source>
</evidence>
<dbReference type="SUPFAM" id="SSF48452">
    <property type="entry name" value="TPR-like"/>
    <property type="match status" value="1"/>
</dbReference>
<name>E5X0Y9_9BACE</name>
<gene>
    <name evidence="4" type="ORF">HMPREF1016_02654</name>
</gene>
<dbReference type="Proteomes" id="UP000003246">
    <property type="component" value="Unassembled WGS sequence"/>
</dbReference>